<reference evidence="1" key="2">
    <citation type="submission" date="2022-11" db="EMBL/GenBank/DDBJ databases">
        <title>Draft genome sequencing of Pseudomonas atacamensis RS3R1.</title>
        <authorList>
            <person name="Furuya T."/>
            <person name="Kaneko H."/>
        </authorList>
    </citation>
    <scope>NUCLEOTIDE SEQUENCE</scope>
    <source>
        <strain evidence="1">RS3R-1</strain>
    </source>
</reference>
<accession>A0ABQ5PGG8</accession>
<gene>
    <name evidence="1" type="ORF">RS3R1_16550</name>
</gene>
<evidence type="ECO:0000313" key="1">
    <source>
        <dbReference type="EMBL" id="GLH42568.1"/>
    </source>
</evidence>
<comment type="caution">
    <text evidence="1">The sequence shown here is derived from an EMBL/GenBank/DDBJ whole genome shotgun (WGS) entry which is preliminary data.</text>
</comment>
<proteinExistence type="predicted"/>
<keyword evidence="2" id="KW-1185">Reference proteome</keyword>
<dbReference type="Proteomes" id="UP001145022">
    <property type="component" value="Unassembled WGS sequence"/>
</dbReference>
<sequence length="183" mass="20916">MSLTKLEHQELSQIIAMLSNRLELNKDLPEMVFRNSGLEFYFFERPLFCNVDVLYDLLCSSFKVFSTRAFALFSAPLANICYVFDGENIQEGVEELSVGFRDFFKGTVNYPVVMGNVSLDWLLFESACEEYGVLAFNSRHASSEFSECLSCNLISSAEFQSLKGHDKTLDKIITAFHAYFERI</sequence>
<reference evidence="1" key="1">
    <citation type="journal article" date="2021" name="Sci. Rep.">
        <title>An efficient direct screening system for microorganisms that activate plant immune responses based on plant-microbe interactions using cultured plant cells.</title>
        <authorList>
            <person name="Kurokawa M."/>
            <person name="Nakano M."/>
            <person name="Kitahata N."/>
            <person name="Kuchitsu K."/>
            <person name="Furuya T."/>
        </authorList>
    </citation>
    <scope>NUCLEOTIDE SEQUENCE</scope>
    <source>
        <strain evidence="1">RS3R-1</strain>
    </source>
</reference>
<evidence type="ECO:0008006" key="3">
    <source>
        <dbReference type="Google" id="ProtNLM"/>
    </source>
</evidence>
<name>A0ABQ5PGG8_9PSED</name>
<reference evidence="1" key="3">
    <citation type="journal article" date="2023" name="J. Biotechnol.">
        <title>Draft Genome Sequences of Endophytic Pseudomonas Strains, Isolated from the Interior of Brassicaceae Plants.</title>
        <authorList>
            <person name="Kaneko H."/>
            <person name="Furuya T."/>
        </authorList>
    </citation>
    <scope>NUCLEOTIDE SEQUENCE</scope>
    <source>
        <strain evidence="1">RS3R-1</strain>
    </source>
</reference>
<dbReference type="RefSeq" id="WP_160769453.1">
    <property type="nucleotide sequence ID" value="NZ_BSCQ01000028.1"/>
</dbReference>
<protein>
    <recommendedName>
        <fullName evidence="3">SMI1/KNR4 family protein</fullName>
    </recommendedName>
</protein>
<dbReference type="EMBL" id="BSCQ01000028">
    <property type="protein sequence ID" value="GLH42568.1"/>
    <property type="molecule type" value="Genomic_DNA"/>
</dbReference>
<organism evidence="1 2">
    <name type="scientific">Pseudomonas atacamensis</name>
    <dbReference type="NCBI Taxonomy" id="2565368"/>
    <lineage>
        <taxon>Bacteria</taxon>
        <taxon>Pseudomonadati</taxon>
        <taxon>Pseudomonadota</taxon>
        <taxon>Gammaproteobacteria</taxon>
        <taxon>Pseudomonadales</taxon>
        <taxon>Pseudomonadaceae</taxon>
        <taxon>Pseudomonas</taxon>
    </lineage>
</organism>
<evidence type="ECO:0000313" key="2">
    <source>
        <dbReference type="Proteomes" id="UP001145022"/>
    </source>
</evidence>